<dbReference type="OrthoDB" id="9807890at2"/>
<evidence type="ECO:0000259" key="1">
    <source>
        <dbReference type="Pfam" id="PF00149"/>
    </source>
</evidence>
<dbReference type="KEGG" id="vta:B1484"/>
<dbReference type="Gene3D" id="3.60.21.10">
    <property type="match status" value="1"/>
</dbReference>
<dbReference type="GO" id="GO:0005737">
    <property type="term" value="C:cytoplasm"/>
    <property type="evidence" value="ECO:0007669"/>
    <property type="project" value="TreeGrafter"/>
</dbReference>
<proteinExistence type="predicted"/>
<dbReference type="InterPro" id="IPR004843">
    <property type="entry name" value="Calcineurin-like_PHP"/>
</dbReference>
<dbReference type="Proteomes" id="UP000235828">
    <property type="component" value="Chromosome B"/>
</dbReference>
<organism evidence="2 3">
    <name type="scientific">Vibrio tapetis subsp. tapetis</name>
    <dbReference type="NCBI Taxonomy" id="1671868"/>
    <lineage>
        <taxon>Bacteria</taxon>
        <taxon>Pseudomonadati</taxon>
        <taxon>Pseudomonadota</taxon>
        <taxon>Gammaproteobacteria</taxon>
        <taxon>Vibrionales</taxon>
        <taxon>Vibrionaceae</taxon>
        <taxon>Vibrio</taxon>
    </lineage>
</organism>
<evidence type="ECO:0000313" key="3">
    <source>
        <dbReference type="Proteomes" id="UP000235828"/>
    </source>
</evidence>
<gene>
    <name evidence="2" type="ORF">VTAP4600_B1484</name>
</gene>
<name>A0A2N8ZMF5_9VIBR</name>
<dbReference type="RefSeq" id="WP_145958616.1">
    <property type="nucleotide sequence ID" value="NZ_LT960612.1"/>
</dbReference>
<sequence length="453" mass="52119">MTNPYLLPNDLYSLLFIGDVHGRVDKLNALLEQECFIEHELVDEDEKSDFYTSRVVFVGDLIDNSHGHNADHITTLERVKYLMDKGVAHCVMGNHELNAIGWLLKNDQGQPLRKHSDKNRKQHALFLEQLGENSELHHQWVNWFKTLPIFIDFGSITAIHACWKSSIIEKLKPYLNSDNSLKSEYWHNAFDEQHELLELLEVALKGPEYELPASYSFKDKTGFERRNIRAKWWMEDATTYADVAQVPASEVENIPEITLAESARIEPLDKPVIVGHYTLFGVPKLQSSKVACVDYNGARDSNPLVGYRFELQRDESDLVQLDDEQFTFSFKRETMDSVSKGKLELLEGYLDSLPAIGEHELKKYHHQLEAISDTLRLEWDPIGVGSEPEMDDEYYAYIQPVLQLLLHSERNVLAYYLLACEQEYMGVERECAELSCGLVANQLTHAWDLNQPS</sequence>
<dbReference type="GO" id="GO:0016791">
    <property type="term" value="F:phosphatase activity"/>
    <property type="evidence" value="ECO:0007669"/>
    <property type="project" value="TreeGrafter"/>
</dbReference>
<protein>
    <submittedName>
        <fullName evidence="2">Metallophosphoesterase</fullName>
    </submittedName>
</protein>
<dbReference type="Pfam" id="PF00149">
    <property type="entry name" value="Metallophos"/>
    <property type="match status" value="1"/>
</dbReference>
<dbReference type="InterPro" id="IPR050126">
    <property type="entry name" value="Ap4A_hydrolase"/>
</dbReference>
<keyword evidence="3" id="KW-1185">Reference proteome</keyword>
<accession>A0A2N8ZMF5</accession>
<feature type="domain" description="Calcineurin-like phosphoesterase" evidence="1">
    <location>
        <begin position="14"/>
        <end position="152"/>
    </location>
</feature>
<dbReference type="SUPFAM" id="SSF56300">
    <property type="entry name" value="Metallo-dependent phosphatases"/>
    <property type="match status" value="1"/>
</dbReference>
<dbReference type="EMBL" id="LT960612">
    <property type="protein sequence ID" value="SON53095.1"/>
    <property type="molecule type" value="Genomic_DNA"/>
</dbReference>
<dbReference type="AlphaFoldDB" id="A0A2N8ZMF5"/>
<dbReference type="PANTHER" id="PTHR42850">
    <property type="entry name" value="METALLOPHOSPHOESTERASE"/>
    <property type="match status" value="1"/>
</dbReference>
<dbReference type="PANTHER" id="PTHR42850:SF7">
    <property type="entry name" value="BIS(5'-NUCLEOSYL)-TETRAPHOSPHATASE PRPE [ASYMMETRICAL]"/>
    <property type="match status" value="1"/>
</dbReference>
<reference evidence="2 3" key="1">
    <citation type="submission" date="2017-10" db="EMBL/GenBank/DDBJ databases">
        <authorList>
            <person name="Banno H."/>
            <person name="Chua N.-H."/>
        </authorList>
    </citation>
    <scope>NUCLEOTIDE SEQUENCE [LARGE SCALE GENOMIC DNA]</scope>
    <source>
        <strain evidence="2">Vibrio tapetis CECT4600</strain>
    </source>
</reference>
<dbReference type="InterPro" id="IPR029052">
    <property type="entry name" value="Metallo-depent_PP-like"/>
</dbReference>
<evidence type="ECO:0000313" key="2">
    <source>
        <dbReference type="EMBL" id="SON53095.1"/>
    </source>
</evidence>